<dbReference type="UniPathway" id="UPA00071"/>
<dbReference type="Gene3D" id="1.10.8.240">
    <property type="entry name" value="CofD-like domain"/>
    <property type="match status" value="2"/>
</dbReference>
<evidence type="ECO:0000313" key="5">
    <source>
        <dbReference type="EMBL" id="TYO75131.1"/>
    </source>
</evidence>
<dbReference type="GO" id="GO:0052645">
    <property type="term" value="P:F420-0 metabolic process"/>
    <property type="evidence" value="ECO:0007669"/>
    <property type="project" value="UniProtKB-UniRule"/>
</dbReference>
<dbReference type="PANTHER" id="PTHR43007">
    <property type="entry name" value="2-PHOSPHO-L-LACTATE TRANSFERASE"/>
    <property type="match status" value="1"/>
</dbReference>
<dbReference type="GO" id="GO:0000287">
    <property type="term" value="F:magnesium ion binding"/>
    <property type="evidence" value="ECO:0007669"/>
    <property type="project" value="InterPro"/>
</dbReference>
<evidence type="ECO:0000313" key="6">
    <source>
        <dbReference type="Proteomes" id="UP000296216"/>
    </source>
</evidence>
<comment type="subunit">
    <text evidence="3">Homodimer.</text>
</comment>
<proteinExistence type="inferred from homology"/>
<dbReference type="SUPFAM" id="SSF142338">
    <property type="entry name" value="CofD-like"/>
    <property type="match status" value="1"/>
</dbReference>
<dbReference type="Gene3D" id="3.40.50.10680">
    <property type="entry name" value="CofD-like domains"/>
    <property type="match status" value="2"/>
</dbReference>
<keyword evidence="2 3" id="KW-0460">Magnesium</keyword>
<dbReference type="EMBL" id="VRYN01000007">
    <property type="protein sequence ID" value="TYO75131.1"/>
    <property type="molecule type" value="Genomic_DNA"/>
</dbReference>
<dbReference type="HAMAP" id="MF_01257">
    <property type="entry name" value="CofD"/>
    <property type="match status" value="1"/>
</dbReference>
<comment type="pathway">
    <text evidence="3">Cofactor biosynthesis; coenzyme F420 biosynthesis.</text>
</comment>
<dbReference type="InterPro" id="IPR038136">
    <property type="entry name" value="CofD-like_dom_sf"/>
</dbReference>
<keyword evidence="1 3" id="KW-0808">Transferase</keyword>
<dbReference type="SMR" id="A0A4D6GVV0"/>
<dbReference type="CDD" id="cd07186">
    <property type="entry name" value="CofD_like"/>
    <property type="match status" value="1"/>
</dbReference>
<organism evidence="4 6">
    <name type="scientific">Halobacterium salinarum (strain ATCC 33171 / DSM 3754 / JCM 8978 / NBRC 102687 / NCIMB 764 / 91-R6)</name>
    <dbReference type="NCBI Taxonomy" id="2597657"/>
    <lineage>
        <taxon>Archaea</taxon>
        <taxon>Methanobacteriati</taxon>
        <taxon>Methanobacteriota</taxon>
        <taxon>Stenosarchaea group</taxon>
        <taxon>Halobacteria</taxon>
        <taxon>Halobacteriales</taxon>
        <taxon>Halobacteriaceae</taxon>
        <taxon>Halobacterium</taxon>
    </lineage>
</organism>
<evidence type="ECO:0000256" key="1">
    <source>
        <dbReference type="ARBA" id="ARBA00022679"/>
    </source>
</evidence>
<protein>
    <recommendedName>
        <fullName evidence="3">2-phospho-L-lactate transferase</fullName>
        <ecNumber evidence="3">2.7.8.28</ecNumber>
    </recommendedName>
    <alternativeName>
        <fullName evidence="3">EPPG:FO PEP transferase</fullName>
    </alternativeName>
</protein>
<evidence type="ECO:0000313" key="7">
    <source>
        <dbReference type="Proteomes" id="UP000323075"/>
    </source>
</evidence>
<gene>
    <name evidence="3 4" type="primary">cofD</name>
    <name evidence="5" type="ORF">APQ99_02091</name>
    <name evidence="4" type="ORF">HBSAL_07725</name>
</gene>
<dbReference type="InterPro" id="IPR010115">
    <property type="entry name" value="FbiA/CofD"/>
</dbReference>
<comment type="caution">
    <text evidence="3">Lacks conserved residue(s) required for the propagation of feature annotation.</text>
</comment>
<dbReference type="PANTHER" id="PTHR43007:SF1">
    <property type="entry name" value="2-PHOSPHO-L-LACTATE TRANSFERASE"/>
    <property type="match status" value="1"/>
</dbReference>
<name>A0A4D6GVV0_HALS9</name>
<dbReference type="NCBIfam" id="TIGR01819">
    <property type="entry name" value="F420_cofD"/>
    <property type="match status" value="1"/>
</dbReference>
<dbReference type="RefSeq" id="WP_010903040.1">
    <property type="nucleotide sequence ID" value="NZ_VRYN01000007.1"/>
</dbReference>
<reference evidence="5 7" key="2">
    <citation type="submission" date="2019-07" db="EMBL/GenBank/DDBJ databases">
        <title>Genomic Encyclopedia of Archaeal and Bacterial Type Strains, Phase II (KMG-II): from individual species to whole genera.</title>
        <authorList>
            <person name="Goeker M."/>
        </authorList>
    </citation>
    <scope>NUCLEOTIDE SEQUENCE [LARGE SCALE GENOMIC DNA]</scope>
    <source>
        <strain evidence="5 7">DSM 3754</strain>
    </source>
</reference>
<reference evidence="4" key="3">
    <citation type="journal article" name="MicrobiologyOpen">
        <title>Whole-genome comparison between the type strain of Halobacterium salinarum (DSM 3754(T)) and the laboratory strains R1 and NRC-1.</title>
        <authorList>
            <person name="Pfeiffer F."/>
            <person name="Losensky G."/>
            <person name="Marchfelder A."/>
            <person name="Habermann B."/>
            <person name="Dyall-Smith M."/>
        </authorList>
    </citation>
    <scope>NUCLEOTIDE SEQUENCE</scope>
    <source>
        <strain evidence="4">91-R6</strain>
    </source>
</reference>
<dbReference type="GO" id="GO:0043743">
    <property type="term" value="F:LPPG:FO 2-phospho-L-lactate transferase activity"/>
    <property type="evidence" value="ECO:0007669"/>
    <property type="project" value="UniProtKB-EC"/>
</dbReference>
<evidence type="ECO:0000256" key="3">
    <source>
        <dbReference type="HAMAP-Rule" id="MF_01257"/>
    </source>
</evidence>
<dbReference type="GeneID" id="68694151"/>
<sequence length="336" mass="35468">MTTFLAGGTGTPKLLAGARRVFDPAETTVVGNTGDDVALGGLLVCPDLDTVLFEGGGVLDRETWWGIADDGSTTHDYLTDLAAAADIDPDTPRYLPDDAQTAGRDIARWRRFSAASEFMFIGDRDRAVHTLRAGLLDEGHTLTEVTRRLADAFDLSVDLVPMSNDPVATIVQTPDGEQHFQTFWVAEHGDPTVEDVEFRGGERATAAQPAIEAIRDGPVVVGPSNPVTSIGPMLALDGIADALRDAQVVAVSPFVEDEVFSGPAAKLMAAVGHDPSTAGVADAYDFADAFVLDTADSTDLDRPVVRTDTSLDTEADAERVARACRDALVAASGEVT</sequence>
<comment type="function">
    <text evidence="3">Catalyzes the transfer of the 2-phospholactate moiety from (2S)-lactyl-2-diphospho-5'-guanosine to 7,8-didemethyl-8-hydroxy-5-deazariboflavin (FO) with the formation of oxidized coenzyme F420-0 and GMP.</text>
</comment>
<reference evidence="4 6" key="1">
    <citation type="journal article" date="2019" name="Microbiol. Resour. Announc.">
        <title>The Genome Sequence of the Halobacterium salinarum Type Strain Is Closely Related to That of Laboratory Strains NRC-1 and R1.</title>
        <authorList>
            <person name="Pfeiffer F."/>
            <person name="Marchfelder A."/>
            <person name="Habermann B."/>
            <person name="Dyall-Smith M.L."/>
        </authorList>
    </citation>
    <scope>NUCLEOTIDE SEQUENCE [LARGE SCALE GENOMIC DNA]</scope>
    <source>
        <strain evidence="4">91-R6</strain>
        <strain evidence="6">ATCC 33171 / DSM 3754 / JCM 8978 / NBRC 102687 / NCIMB 764 / 91-R6</strain>
    </source>
</reference>
<evidence type="ECO:0000256" key="2">
    <source>
        <dbReference type="ARBA" id="ARBA00022842"/>
    </source>
</evidence>
<dbReference type="InterPro" id="IPR002882">
    <property type="entry name" value="CofD"/>
</dbReference>
<evidence type="ECO:0000313" key="4">
    <source>
        <dbReference type="EMBL" id="QCC45196.1"/>
    </source>
</evidence>
<dbReference type="Pfam" id="PF01933">
    <property type="entry name" value="CofD"/>
    <property type="match status" value="1"/>
</dbReference>
<dbReference type="EMBL" id="CP038631">
    <property type="protein sequence ID" value="QCC45196.1"/>
    <property type="molecule type" value="Genomic_DNA"/>
</dbReference>
<feature type="binding site" evidence="3">
    <location>
        <position position="49"/>
    </location>
    <ligand>
        <name>7,8-didemethyl-8-hydroxy-5-deazariboflavin</name>
        <dbReference type="ChEBI" id="CHEBI:59904"/>
    </ligand>
</feature>
<dbReference type="AlphaFoldDB" id="A0A4D6GVV0"/>
<dbReference type="Proteomes" id="UP000296216">
    <property type="component" value="Chromosome"/>
</dbReference>
<dbReference type="EC" id="2.7.8.28" evidence="3"/>
<dbReference type="Proteomes" id="UP000323075">
    <property type="component" value="Unassembled WGS sequence"/>
</dbReference>
<comment type="similarity">
    <text evidence="3">Belongs to the CofD family.</text>
</comment>
<accession>A0A4D6GVV0</accession>
<comment type="cofactor">
    <cofactor evidence="3">
        <name>Mg(2+)</name>
        <dbReference type="ChEBI" id="CHEBI:18420"/>
    </cofactor>
</comment>
<comment type="catalytic activity">
    <reaction evidence="3">
        <text>(2S)-lactyl-2-diphospho-5'-guanosine + 7,8-didemethyl-8-hydroxy-5-deazariboflavin = oxidized coenzyme F420-0 + GMP + H(+)</text>
        <dbReference type="Rhea" id="RHEA:63444"/>
        <dbReference type="ChEBI" id="CHEBI:15378"/>
        <dbReference type="ChEBI" id="CHEBI:58115"/>
        <dbReference type="ChEBI" id="CHEBI:59435"/>
        <dbReference type="ChEBI" id="CHEBI:59904"/>
        <dbReference type="ChEBI" id="CHEBI:59907"/>
        <dbReference type="EC" id="2.7.8.28"/>
    </reaction>
</comment>